<organism evidence="1 2">
    <name type="scientific">Microlunatus endophyticus</name>
    <dbReference type="NCBI Taxonomy" id="1716077"/>
    <lineage>
        <taxon>Bacteria</taxon>
        <taxon>Bacillati</taxon>
        <taxon>Actinomycetota</taxon>
        <taxon>Actinomycetes</taxon>
        <taxon>Propionibacteriales</taxon>
        <taxon>Propionibacteriaceae</taxon>
        <taxon>Microlunatus</taxon>
    </lineage>
</organism>
<dbReference type="InterPro" id="IPR036388">
    <property type="entry name" value="WH-like_DNA-bd_sf"/>
</dbReference>
<dbReference type="AlphaFoldDB" id="A0A917SJY9"/>
<dbReference type="EMBL" id="BMMZ01000018">
    <property type="protein sequence ID" value="GGL82460.1"/>
    <property type="molecule type" value="Genomic_DNA"/>
</dbReference>
<dbReference type="Gene3D" id="1.10.10.10">
    <property type="entry name" value="Winged helix-like DNA-binding domain superfamily/Winged helix DNA-binding domain"/>
    <property type="match status" value="1"/>
</dbReference>
<dbReference type="RefSeq" id="WP_188898243.1">
    <property type="nucleotide sequence ID" value="NZ_BMMZ01000018.1"/>
</dbReference>
<reference evidence="1" key="1">
    <citation type="journal article" date="2014" name="Int. J. Syst. Evol. Microbiol.">
        <title>Complete genome sequence of Corynebacterium casei LMG S-19264T (=DSM 44701T), isolated from a smear-ripened cheese.</title>
        <authorList>
            <consortium name="US DOE Joint Genome Institute (JGI-PGF)"/>
            <person name="Walter F."/>
            <person name="Albersmeier A."/>
            <person name="Kalinowski J."/>
            <person name="Ruckert C."/>
        </authorList>
    </citation>
    <scope>NUCLEOTIDE SEQUENCE</scope>
    <source>
        <strain evidence="1">CGMCC 4.7306</strain>
    </source>
</reference>
<dbReference type="Proteomes" id="UP000613840">
    <property type="component" value="Unassembled WGS sequence"/>
</dbReference>
<comment type="caution">
    <text evidence="1">The sequence shown here is derived from an EMBL/GenBank/DDBJ whole genome shotgun (WGS) entry which is preliminary data.</text>
</comment>
<evidence type="ECO:0000313" key="2">
    <source>
        <dbReference type="Proteomes" id="UP000613840"/>
    </source>
</evidence>
<proteinExistence type="predicted"/>
<evidence type="ECO:0008006" key="3">
    <source>
        <dbReference type="Google" id="ProtNLM"/>
    </source>
</evidence>
<accession>A0A917SJY9</accession>
<protein>
    <recommendedName>
        <fullName evidence="3">Ribbon-helix-helix protein, copG family</fullName>
    </recommendedName>
</protein>
<keyword evidence="2" id="KW-1185">Reference proteome</keyword>
<gene>
    <name evidence="1" type="ORF">GCM10011575_45880</name>
</gene>
<evidence type="ECO:0000313" key="1">
    <source>
        <dbReference type="EMBL" id="GGL82460.1"/>
    </source>
</evidence>
<reference evidence="1" key="2">
    <citation type="submission" date="2020-09" db="EMBL/GenBank/DDBJ databases">
        <authorList>
            <person name="Sun Q."/>
            <person name="Zhou Y."/>
        </authorList>
    </citation>
    <scope>NUCLEOTIDE SEQUENCE</scope>
    <source>
        <strain evidence="1">CGMCC 4.7306</strain>
    </source>
</reference>
<sequence>MVSPTPVRFPPELDREISDLARRTGTSKSSVVVRAAAEWLRMQSHPRITFLTTNTGERRAALLSGPQVWTVAEAWSQHSASERTTEIVAVSVGLSPADVEAALTYWAAYRDEIDQLLERHQADQDAALRAWEQRQELRAI</sequence>
<name>A0A917SJY9_9ACTN</name>